<sequence length="407" mass="43031">MKVPTRVSRAAKRLRNAVGCGRARVMAGSGQQRERHFARNHRERLREVCTFHDAERRPAAVAEAANWLSSWPVSGRRAGLQEDSMVSLRRVALVLISFVGLIAPQLATAQTWPTRPVTLVVPFTAGTASDVLARSFAEFATRELGQPVVIDNRGGAGGNIGAAAVAKAAPDGHTILFATTGPAATNKLMYENLAFDPERDFAPVVLVAKLPVIIVARPNSVADLAEFVRQAKANPGKLSIGFPGNGTLGHITGLLLARLAGIEFNAVQYRGSGQIVSDLLGGHIDVGIDSMAPYVTNVQSGQLKALAIASARRWPGLPDVPTTAEAGLPGFEASVWYALLAPTGTSPQIVARLNAVANAYLDSPAAKEMFGKLGMEGAGGTPDALRTFIQSELAKLGPIVREANIRF</sequence>
<comment type="similarity">
    <text evidence="1">Belongs to the UPF0065 (bug) family.</text>
</comment>
<dbReference type="PANTHER" id="PTHR42928:SF5">
    <property type="entry name" value="BLR1237 PROTEIN"/>
    <property type="match status" value="1"/>
</dbReference>
<gene>
    <name evidence="3" type="ORF">E8L99_18160</name>
</gene>
<reference evidence="3 4" key="1">
    <citation type="submission" date="2019-04" db="EMBL/GenBank/DDBJ databases">
        <title>Phreatobacter aquaticus sp. nov.</title>
        <authorList>
            <person name="Choi A."/>
            <person name="Baek K."/>
        </authorList>
    </citation>
    <scope>NUCLEOTIDE SEQUENCE [LARGE SCALE GENOMIC DNA]</scope>
    <source>
        <strain evidence="3 4">NMCR1094</strain>
    </source>
</reference>
<evidence type="ECO:0000256" key="2">
    <source>
        <dbReference type="SAM" id="Phobius"/>
    </source>
</evidence>
<evidence type="ECO:0000256" key="1">
    <source>
        <dbReference type="ARBA" id="ARBA00006987"/>
    </source>
</evidence>
<dbReference type="CDD" id="cd07012">
    <property type="entry name" value="PBP2_Bug_TTT"/>
    <property type="match status" value="1"/>
</dbReference>
<name>A0A4D7QQL6_9HYPH</name>
<keyword evidence="2" id="KW-1133">Transmembrane helix</keyword>
<feature type="transmembrane region" description="Helical" evidence="2">
    <location>
        <begin position="91"/>
        <end position="112"/>
    </location>
</feature>
<dbReference type="Proteomes" id="UP000298588">
    <property type="component" value="Chromosome"/>
</dbReference>
<dbReference type="Gene3D" id="3.40.190.150">
    <property type="entry name" value="Bordetella uptake gene, domain 1"/>
    <property type="match status" value="1"/>
</dbReference>
<dbReference type="EMBL" id="CP039865">
    <property type="protein sequence ID" value="QCK87544.1"/>
    <property type="molecule type" value="Genomic_DNA"/>
</dbReference>
<evidence type="ECO:0000313" key="4">
    <source>
        <dbReference type="Proteomes" id="UP000298588"/>
    </source>
</evidence>
<keyword evidence="2" id="KW-0472">Membrane</keyword>
<keyword evidence="4" id="KW-1185">Reference proteome</keyword>
<dbReference type="Pfam" id="PF03401">
    <property type="entry name" value="TctC"/>
    <property type="match status" value="1"/>
</dbReference>
<protein>
    <submittedName>
        <fullName evidence="3">Tripartite tricarboxylate transporter substrate binding protein</fullName>
    </submittedName>
</protein>
<dbReference type="KEGG" id="paqt:E8L99_18160"/>
<accession>A0A4D7QQL6</accession>
<dbReference type="Gene3D" id="3.40.190.10">
    <property type="entry name" value="Periplasmic binding protein-like II"/>
    <property type="match status" value="1"/>
</dbReference>
<organism evidence="3 4">
    <name type="scientific">Phreatobacter aquaticus</name>
    <dbReference type="NCBI Taxonomy" id="2570229"/>
    <lineage>
        <taxon>Bacteria</taxon>
        <taxon>Pseudomonadati</taxon>
        <taxon>Pseudomonadota</taxon>
        <taxon>Alphaproteobacteria</taxon>
        <taxon>Hyphomicrobiales</taxon>
        <taxon>Phreatobacteraceae</taxon>
        <taxon>Phreatobacter</taxon>
    </lineage>
</organism>
<proteinExistence type="inferred from homology"/>
<dbReference type="PANTHER" id="PTHR42928">
    <property type="entry name" value="TRICARBOXYLATE-BINDING PROTEIN"/>
    <property type="match status" value="1"/>
</dbReference>
<dbReference type="InterPro" id="IPR005064">
    <property type="entry name" value="BUG"/>
</dbReference>
<evidence type="ECO:0000313" key="3">
    <source>
        <dbReference type="EMBL" id="QCK87544.1"/>
    </source>
</evidence>
<dbReference type="OrthoDB" id="7375033at2"/>
<dbReference type="SUPFAM" id="SSF53850">
    <property type="entry name" value="Periplasmic binding protein-like II"/>
    <property type="match status" value="1"/>
</dbReference>
<dbReference type="InterPro" id="IPR042100">
    <property type="entry name" value="Bug_dom1"/>
</dbReference>
<dbReference type="AlphaFoldDB" id="A0A4D7QQL6"/>
<keyword evidence="2" id="KW-0812">Transmembrane</keyword>